<feature type="chain" id="PRO_5047458979" description="DUF4124 domain-containing protein" evidence="1">
    <location>
        <begin position="24"/>
        <end position="82"/>
    </location>
</feature>
<proteinExistence type="predicted"/>
<protein>
    <recommendedName>
        <fullName evidence="4">DUF4124 domain-containing protein</fullName>
    </recommendedName>
</protein>
<sequence length="82" mass="9721">MKNRIYVKVYILLLFAASTSAYSLDWHEYKSDNFTVYSDLSFKKAKKLLLDMERFRAATLLLTGLKDQPENARLRIYHFNKP</sequence>
<organism evidence="2 3">
    <name type="scientific">Microbulbifer epialgicus</name>
    <dbReference type="NCBI Taxonomy" id="393907"/>
    <lineage>
        <taxon>Bacteria</taxon>
        <taxon>Pseudomonadati</taxon>
        <taxon>Pseudomonadota</taxon>
        <taxon>Gammaproteobacteria</taxon>
        <taxon>Cellvibrionales</taxon>
        <taxon>Microbulbiferaceae</taxon>
        <taxon>Microbulbifer</taxon>
    </lineage>
</organism>
<keyword evidence="3" id="KW-1185">Reference proteome</keyword>
<name>A0ABV4P227_9GAMM</name>
<gene>
    <name evidence="2" type="ORF">ACCI49_16005</name>
</gene>
<feature type="signal peptide" evidence="1">
    <location>
        <begin position="1"/>
        <end position="23"/>
    </location>
</feature>
<reference evidence="2 3" key="1">
    <citation type="submission" date="2024-08" db="EMBL/GenBank/DDBJ databases">
        <authorList>
            <person name="Ishaq N."/>
        </authorList>
    </citation>
    <scope>NUCLEOTIDE SEQUENCE [LARGE SCALE GENOMIC DNA]</scope>
    <source>
        <strain evidence="2 3">DSM 18651</strain>
    </source>
</reference>
<keyword evidence="1" id="KW-0732">Signal</keyword>
<evidence type="ECO:0000313" key="3">
    <source>
        <dbReference type="Proteomes" id="UP001569428"/>
    </source>
</evidence>
<dbReference type="RefSeq" id="WP_371840085.1">
    <property type="nucleotide sequence ID" value="NZ_JBGMEK010000041.1"/>
</dbReference>
<accession>A0ABV4P227</accession>
<evidence type="ECO:0000313" key="2">
    <source>
        <dbReference type="EMBL" id="MFA0812416.1"/>
    </source>
</evidence>
<evidence type="ECO:0000256" key="1">
    <source>
        <dbReference type="SAM" id="SignalP"/>
    </source>
</evidence>
<evidence type="ECO:0008006" key="4">
    <source>
        <dbReference type="Google" id="ProtNLM"/>
    </source>
</evidence>
<comment type="caution">
    <text evidence="2">The sequence shown here is derived from an EMBL/GenBank/DDBJ whole genome shotgun (WGS) entry which is preliminary data.</text>
</comment>
<dbReference type="Proteomes" id="UP001569428">
    <property type="component" value="Unassembled WGS sequence"/>
</dbReference>
<dbReference type="EMBL" id="JBGMEK010000041">
    <property type="protein sequence ID" value="MFA0812416.1"/>
    <property type="molecule type" value="Genomic_DNA"/>
</dbReference>